<evidence type="ECO:0000256" key="3">
    <source>
        <dbReference type="SAM" id="MobiDB-lite"/>
    </source>
</evidence>
<reference evidence="6" key="1">
    <citation type="submission" date="2020-01" db="EMBL/GenBank/DDBJ databases">
        <title>Draft genome sequence of the Termite Coptotermes fromosanus.</title>
        <authorList>
            <person name="Itakura S."/>
            <person name="Yosikawa Y."/>
            <person name="Umezawa K."/>
        </authorList>
    </citation>
    <scope>NUCLEOTIDE SEQUENCE [LARGE SCALE GENOMIC DNA]</scope>
</reference>
<dbReference type="Gene3D" id="2.60.120.820">
    <property type="entry name" value="PHR domain"/>
    <property type="match status" value="1"/>
</dbReference>
<keyword evidence="1" id="KW-0833">Ubl conjugation pathway</keyword>
<dbReference type="InterPro" id="IPR038648">
    <property type="entry name" value="PHR_sf"/>
</dbReference>
<dbReference type="GO" id="GO:0008582">
    <property type="term" value="P:regulation of synaptic assembly at neuromuscular junction"/>
    <property type="evidence" value="ECO:0007669"/>
    <property type="project" value="TreeGrafter"/>
</dbReference>
<comment type="caution">
    <text evidence="5">The sequence shown here is derived from an EMBL/GenBank/DDBJ whole genome shotgun (WGS) entry which is preliminary data.</text>
</comment>
<sequence>MGAGDWDKMLPEPDLLGRYFHEQFKILQDHQRKRSEWKKGKSGKITKNKEKRRAKIESCGDVANLSGPPEVELPSNASSFAVFASVRLAVLERWMKQACQIYLASSSSSPPVDGSSEIDSESEENTDKTREIPPLRVPKIVGVGLRSVFELIRESRSSHPVLCTKALVALLDVLQGQQPEGLKSEPSEVIDPLFDLLLDLATSHGPESDAANDGSHLTAVACACLLSLVVVRGDTGKLLSATAALLMCPRALASQNIHMPAVLTALQRSVHGVLLGKVIRPDWNTHGVPENSQIDTFRVKMSGDMHNASLNAKSLASDGQFLYLYTSKGLLKIGSGYGGTIKGHVYLHKADFHVDDRGWLGYANGLLYVKNLSKKGCELLAVDTQSLMISEVVNVEGKDWGSCVMFSDGENLGMITSAKDDGFVVRMVNPASRPIVSVNELPLKLARKCLDVFGTASFDEDPNIHTIHTGYDEETVVIAAGKEFGLARTNSGKILYCGKSSSLGIKQGGLRTGKWSELPVNKSPKIVHFAIGHEGLHAVLVAEDGTVFFAGTARRGEDGDQNKARRQPKPVKPKKMIKVDGLNIVHAACNNGSTALVSKEGELLMFGKDTAHCDTSTGLVSDLKDVHVTQVSLGKAHAVALTNKGQVYTFGINNKGQCGRDFASQIKEVPMVVAMETTGEEEADSEELDWEDAQEVMCPPGKHKWKHDLCMVCTVCRECTGYSISCLSSMRPDRNPGQECGCGEGDSGCAECGCCRICARENVDNSELAILGPSGAARLQDHLQRRLDERKQRQRGRLASGSSKHCGLKVKGLNNRAGPSAVTGVTAKPVTSVFRCPLTRCFLVEEQAGSSDVERDASRVTSLPPAAVLLPAESSVIQIACGLHHTVLLLQSGEVMAFGSNTYGQLGVGDLLPRGGPTLVKLVCHIVHVAAGSNHTVMLSNKGEVYTFGNYQKGQLGRPSPAAVSHESPIISNRRDTHMSRDGPWYAYPGPVPNIGPRYGRRATWVGASGDQTYLKIDESLINSLSLTKSTVMANKGSIILLPTENDHASSFKCLAINKRDGNCSSFSGGDQVDFSNTATCLDPLYNVLWSYHPATRDVMCYNVVACESRATEFFPPSVLSAELALPVVASCFVTRSQAALHLLGCLDTLTQAQDHRFTVREENDDRQAGCGKIYSREDFAAVTRFESHGGGWGYSGHSIEAVRFMADTDILLGGFGLFGGRGEYTGKIKLFDIGVDGGEQETDGEMLAETEEVPYECGPRQKYPMLFEEPVPLQANRWYVAWARVSGPSSDCGSSGQGMVTTEDQVVFYFKSSKKSNNGTDVNAGQIPQLLYRVVTPESQAPNRQTDHAEPVYILCREFSRAVNRECFQSLLALLQWSWNTFKAGLIDISHINSSVPGHLAALVDLEKLVYISQASLRLLRTYTNEIYPNHVGSKKIPAESVRLAECVGDVRALLRQILSDSVPSVNITRKTSKSRSMKSSAPYNKMTTRILEECHETFVSCFHAFYPTAFLKWISLCDLLALVDKGGDGVQGNCDRLLSAVLAALCSPTVRLRSTFPVLNSVLDASDSSLKRQLSPSDNTGLPMMPSVDGHHYPILVEHMSYKSQDPRHRG</sequence>
<dbReference type="GO" id="GO:0061630">
    <property type="term" value="F:ubiquitin protein ligase activity"/>
    <property type="evidence" value="ECO:0007669"/>
    <property type="project" value="TreeGrafter"/>
</dbReference>
<dbReference type="SUPFAM" id="SSF50985">
    <property type="entry name" value="RCC1/BLIP-II"/>
    <property type="match status" value="1"/>
</dbReference>
<keyword evidence="6" id="KW-1185">Reference proteome</keyword>
<feature type="region of interest" description="Disordered" evidence="3">
    <location>
        <begin position="553"/>
        <end position="572"/>
    </location>
</feature>
<proteinExistence type="predicted"/>
<feature type="region of interest" description="Disordered" evidence="3">
    <location>
        <begin position="105"/>
        <end position="132"/>
    </location>
</feature>
<dbReference type="GO" id="GO:0005886">
    <property type="term" value="C:plasma membrane"/>
    <property type="evidence" value="ECO:0007669"/>
    <property type="project" value="TreeGrafter"/>
</dbReference>
<dbReference type="InParanoid" id="A0A6L2PCP5"/>
<dbReference type="InterPro" id="IPR009091">
    <property type="entry name" value="RCC1/BLIP-II"/>
</dbReference>
<dbReference type="Pfam" id="PF00415">
    <property type="entry name" value="RCC1"/>
    <property type="match status" value="1"/>
</dbReference>
<dbReference type="OrthoDB" id="6050183at2759"/>
<feature type="compositionally biased region" description="Basic and acidic residues" evidence="3">
    <location>
        <begin position="554"/>
        <end position="563"/>
    </location>
</feature>
<dbReference type="FunFam" id="2.60.120.820:FF:000002">
    <property type="entry name" value="E3 ubiquitin-protein ligase MYCBP2 isoform X1"/>
    <property type="match status" value="1"/>
</dbReference>
<evidence type="ECO:0000313" key="6">
    <source>
        <dbReference type="Proteomes" id="UP000502823"/>
    </source>
</evidence>
<gene>
    <name evidence="5" type="ORF">Cfor_02133</name>
</gene>
<feature type="repeat" description="RCC1" evidence="2">
    <location>
        <begin position="893"/>
        <end position="942"/>
    </location>
</feature>
<dbReference type="PANTHER" id="PTHR45943">
    <property type="entry name" value="E3 UBIQUITIN-PROTEIN LIGASE MYCBP2"/>
    <property type="match status" value="1"/>
</dbReference>
<evidence type="ECO:0000256" key="1">
    <source>
        <dbReference type="ARBA" id="ARBA00022786"/>
    </source>
</evidence>
<name>A0A6L2PCP5_COPFO</name>
<evidence type="ECO:0000313" key="5">
    <source>
        <dbReference type="EMBL" id="GFG30323.1"/>
    </source>
</evidence>
<dbReference type="Pfam" id="PF13540">
    <property type="entry name" value="RCC1_2"/>
    <property type="match status" value="1"/>
</dbReference>
<dbReference type="EMBL" id="BLKM01010452">
    <property type="protein sequence ID" value="GFG30323.1"/>
    <property type="molecule type" value="Genomic_DNA"/>
</dbReference>
<feature type="compositionally biased region" description="Low complexity" evidence="3">
    <location>
        <begin position="105"/>
        <end position="115"/>
    </location>
</feature>
<dbReference type="InterPro" id="IPR000408">
    <property type="entry name" value="Reg_chr_condens"/>
</dbReference>
<evidence type="ECO:0000256" key="2">
    <source>
        <dbReference type="PROSITE-ProRule" id="PRU00235"/>
    </source>
</evidence>
<feature type="domain" description="PHR" evidence="4">
    <location>
        <begin position="1184"/>
        <end position="1334"/>
    </location>
</feature>
<dbReference type="InterPro" id="IPR012983">
    <property type="entry name" value="PHR"/>
</dbReference>
<organism evidence="5 6">
    <name type="scientific">Coptotermes formosanus</name>
    <name type="common">Formosan subterranean termite</name>
    <dbReference type="NCBI Taxonomy" id="36987"/>
    <lineage>
        <taxon>Eukaryota</taxon>
        <taxon>Metazoa</taxon>
        <taxon>Ecdysozoa</taxon>
        <taxon>Arthropoda</taxon>
        <taxon>Hexapoda</taxon>
        <taxon>Insecta</taxon>
        <taxon>Pterygota</taxon>
        <taxon>Neoptera</taxon>
        <taxon>Polyneoptera</taxon>
        <taxon>Dictyoptera</taxon>
        <taxon>Blattodea</taxon>
        <taxon>Blattoidea</taxon>
        <taxon>Termitoidae</taxon>
        <taxon>Rhinotermitidae</taxon>
        <taxon>Coptotermes</taxon>
    </lineage>
</organism>
<dbReference type="Gene3D" id="2.130.10.30">
    <property type="entry name" value="Regulator of chromosome condensation 1/beta-lactamase-inhibitor protein II"/>
    <property type="match status" value="2"/>
</dbReference>
<feature type="region of interest" description="Disordered" evidence="3">
    <location>
        <begin position="31"/>
        <end position="53"/>
    </location>
</feature>
<accession>A0A6L2PCP5</accession>
<dbReference type="PANTHER" id="PTHR45943:SF1">
    <property type="entry name" value="E3 UBIQUITIN-PROTEIN LIGASE MYCBP2"/>
    <property type="match status" value="1"/>
</dbReference>
<protein>
    <recommendedName>
        <fullName evidence="4">PHR domain-containing protein</fullName>
    </recommendedName>
</protein>
<dbReference type="PRINTS" id="PR00633">
    <property type="entry name" value="RCCNDNSATION"/>
</dbReference>
<dbReference type="PROSITE" id="PS50012">
    <property type="entry name" value="RCC1_3"/>
    <property type="match status" value="1"/>
</dbReference>
<dbReference type="GO" id="GO:0007411">
    <property type="term" value="P:axon guidance"/>
    <property type="evidence" value="ECO:0007669"/>
    <property type="project" value="TreeGrafter"/>
</dbReference>
<dbReference type="Pfam" id="PF08005">
    <property type="entry name" value="PHR"/>
    <property type="match status" value="1"/>
</dbReference>
<dbReference type="Proteomes" id="UP000502823">
    <property type="component" value="Unassembled WGS sequence"/>
</dbReference>
<dbReference type="GO" id="GO:0005634">
    <property type="term" value="C:nucleus"/>
    <property type="evidence" value="ECO:0007669"/>
    <property type="project" value="TreeGrafter"/>
</dbReference>
<dbReference type="PROSITE" id="PS00626">
    <property type="entry name" value="RCC1_2"/>
    <property type="match status" value="2"/>
</dbReference>
<evidence type="ECO:0000259" key="4">
    <source>
        <dbReference type="Pfam" id="PF08005"/>
    </source>
</evidence>